<dbReference type="Pfam" id="PF00957">
    <property type="entry name" value="Synaptobrevin"/>
    <property type="match status" value="1"/>
</dbReference>
<keyword evidence="3" id="KW-0812">Transmembrane</keyword>
<dbReference type="Pfam" id="PF13774">
    <property type="entry name" value="Longin"/>
    <property type="match status" value="1"/>
</dbReference>
<keyword evidence="5" id="KW-1133">Transmembrane helix</keyword>
<sequence length="448" mass="49818">MGKQSLIYAFVARSTVVLAEYTEFTGNFTTIASQYLGKLPASNNKSTYNCDGHTFNYLVEDGFTYCVVAVESVGQQIPIAFLVRVKDDFSKRYAGGKAATAAPSSLNREFRSKLKEHMQYCVDHPEEINKLAKVQAQVSEVKNLMMENTEKVFDRGEKIELLVDKIENLSSQVLSASLTNAAKELEAEINEGGNAPNQDAAVPWIGLRKRFLAPVRKQGARRTCVFEASMVTTETHYKVNYNAKSPPEEFNYCLSLSDFKVYTSHTGKVLGANGSGGSLENCMEVLKEVGVRGVDMASEKKSEERFKIHAYRKFRRKDIHEVMLLLDQGKALAASFPISDNWKSMNGVGVYEFQEERALPHLHRKGKFRGHSVMIVGYFPDSLEEDLAALKSKDDIEEQAQLLLKLAEVVLAFQNSYGELWGELGGFGSIKAKSIGCYYLPIVCVGAA</sequence>
<dbReference type="InterPro" id="IPR038765">
    <property type="entry name" value="Papain-like_cys_pep_sf"/>
</dbReference>
<dbReference type="EMBL" id="CM022218">
    <property type="protein sequence ID" value="KAF7029013.1"/>
    <property type="molecule type" value="Genomic_DNA"/>
</dbReference>
<dbReference type="Gene3D" id="1.20.5.110">
    <property type="match status" value="1"/>
</dbReference>
<dbReference type="SUPFAM" id="SSF54001">
    <property type="entry name" value="Cysteine proteinases"/>
    <property type="match status" value="1"/>
</dbReference>
<name>A0A3B6FKZ4_WHEAT</name>
<evidence type="ECO:0000256" key="4">
    <source>
        <dbReference type="ARBA" id="ARBA00022927"/>
    </source>
</evidence>
<evidence type="ECO:0000256" key="7">
    <source>
        <dbReference type="ARBA" id="ARBA00037493"/>
    </source>
</evidence>
<dbReference type="STRING" id="4565.A0A077RZ55"/>
<dbReference type="SUPFAM" id="SSF58038">
    <property type="entry name" value="SNARE fusion complex"/>
    <property type="match status" value="1"/>
</dbReference>
<dbReference type="CDD" id="cd14824">
    <property type="entry name" value="Longin"/>
    <property type="match status" value="1"/>
</dbReference>
<evidence type="ECO:0000313" key="12">
    <source>
        <dbReference type="EMBL" id="KAF7029013.1"/>
    </source>
</evidence>
<dbReference type="InterPro" id="IPR042855">
    <property type="entry name" value="V_SNARE_CC"/>
</dbReference>
<reference evidence="12" key="1">
    <citation type="journal article" date="2017" name="Gigascience">
        <title>The first near-complete assembly of the hexaploid bread wheat genome, Triticum aestivum.</title>
        <authorList>
            <person name="Zimin A.V."/>
            <person name="Puiu D."/>
            <person name="Hall R."/>
            <person name="Kingan S."/>
            <person name="Clavijo B.J."/>
            <person name="Salzberg S.L."/>
        </authorList>
    </citation>
    <scope>NUCLEOTIDE SEQUENCE</scope>
    <source>
        <tissue evidence="12">Leaf</tissue>
    </source>
</reference>
<comment type="similarity">
    <text evidence="1">Belongs to the synaptobrevin family.</text>
</comment>
<evidence type="ECO:0000256" key="9">
    <source>
        <dbReference type="PROSITE-ProRule" id="PRU00290"/>
    </source>
</evidence>
<gene>
    <name evidence="12" type="ORF">CFC21_040848</name>
</gene>
<evidence type="ECO:0000256" key="8">
    <source>
        <dbReference type="ARBA" id="ARBA00046280"/>
    </source>
</evidence>
<feature type="domain" description="V-SNARE coiled-coil homology" evidence="11">
    <location>
        <begin position="130"/>
        <end position="192"/>
    </location>
</feature>
<keyword evidence="2" id="KW-0813">Transport</keyword>
<dbReference type="eggNOG" id="KOG0859">
    <property type="taxonomic scope" value="Eukaryota"/>
</dbReference>
<dbReference type="Gene3D" id="3.90.70.10">
    <property type="entry name" value="Cysteine proteinases"/>
    <property type="match status" value="1"/>
</dbReference>
<evidence type="ECO:0000259" key="10">
    <source>
        <dbReference type="PROSITE" id="PS50859"/>
    </source>
</evidence>
<dbReference type="Proteomes" id="UP000815260">
    <property type="component" value="Chromosome 3B"/>
</dbReference>
<dbReference type="PANTHER" id="PTHR21136:SF212">
    <property type="entry name" value="LONGIN DOMAIN-CONTAINING PROTEIN"/>
    <property type="match status" value="1"/>
</dbReference>
<keyword evidence="9" id="KW-0175">Coiled coil</keyword>
<dbReference type="Gene3D" id="3.30.450.50">
    <property type="entry name" value="Longin domain"/>
    <property type="match status" value="1"/>
</dbReference>
<feature type="domain" description="Longin" evidence="10">
    <location>
        <begin position="10"/>
        <end position="114"/>
    </location>
</feature>
<dbReference type="InterPro" id="IPR010908">
    <property type="entry name" value="Longin_dom"/>
</dbReference>
<comment type="subcellular location">
    <subcellularLocation>
        <location evidence="8">Endomembrane system</location>
        <topology evidence="8">Single-pass type IV membrane protein</topology>
    </subcellularLocation>
</comment>
<keyword evidence="6" id="KW-0472">Membrane</keyword>
<reference evidence="12" key="2">
    <citation type="submission" date="2020-03" db="EMBL/GenBank/DDBJ databases">
        <title>The second near-complete assembly of the hexaploid bread wheat (Triticum aestivum) genome.</title>
        <authorList>
            <person name="Zimin A.V."/>
            <person name="Puiu D."/>
            <person name="Shumante A."/>
            <person name="Alonge M."/>
            <person name="Salzberg S.L."/>
        </authorList>
    </citation>
    <scope>NUCLEOTIDE SEQUENCE</scope>
    <source>
        <tissue evidence="12">Leaf</tissue>
    </source>
</reference>
<evidence type="ECO:0000256" key="3">
    <source>
        <dbReference type="ARBA" id="ARBA00022692"/>
    </source>
</evidence>
<dbReference type="InterPro" id="IPR001388">
    <property type="entry name" value="Synaptobrevin-like"/>
</dbReference>
<dbReference type="PaxDb" id="4565-Traes_3B_9FEF4B33D.2"/>
<organism evidence="12">
    <name type="scientific">Triticum aestivum</name>
    <name type="common">Wheat</name>
    <dbReference type="NCBI Taxonomy" id="4565"/>
    <lineage>
        <taxon>Eukaryota</taxon>
        <taxon>Viridiplantae</taxon>
        <taxon>Streptophyta</taxon>
        <taxon>Embryophyta</taxon>
        <taxon>Tracheophyta</taxon>
        <taxon>Spermatophyta</taxon>
        <taxon>Magnoliopsida</taxon>
        <taxon>Liliopsida</taxon>
        <taxon>Poales</taxon>
        <taxon>Poaceae</taxon>
        <taxon>BOP clade</taxon>
        <taxon>Pooideae</taxon>
        <taxon>Triticodae</taxon>
        <taxon>Triticeae</taxon>
        <taxon>Triticinae</taxon>
        <taxon>Triticum</taxon>
    </lineage>
</organism>
<dbReference type="InterPro" id="IPR011012">
    <property type="entry name" value="Longin-like_dom_sf"/>
</dbReference>
<evidence type="ECO:0000256" key="6">
    <source>
        <dbReference type="ARBA" id="ARBA00023136"/>
    </source>
</evidence>
<evidence type="ECO:0000256" key="1">
    <source>
        <dbReference type="ARBA" id="ARBA00008025"/>
    </source>
</evidence>
<dbReference type="PROSITE" id="PS50892">
    <property type="entry name" value="V_SNARE"/>
    <property type="match status" value="1"/>
</dbReference>
<protein>
    <recommendedName>
        <fullName evidence="13">Longin domain-containing protein</fullName>
    </recommendedName>
</protein>
<dbReference type="SUPFAM" id="SSF64356">
    <property type="entry name" value="SNARE-like"/>
    <property type="match status" value="1"/>
</dbReference>
<dbReference type="CDD" id="cd15843">
    <property type="entry name" value="R-SNARE"/>
    <property type="match status" value="1"/>
</dbReference>
<keyword evidence="4" id="KW-0653">Protein transport</keyword>
<comment type="caution">
    <text evidence="12">The sequence shown here is derived from an EMBL/GenBank/DDBJ whole genome shotgun (WGS) entry which is preliminary data.</text>
</comment>
<evidence type="ECO:0000256" key="2">
    <source>
        <dbReference type="ARBA" id="ARBA00022448"/>
    </source>
</evidence>
<dbReference type="PANTHER" id="PTHR21136">
    <property type="entry name" value="SNARE PROTEINS"/>
    <property type="match status" value="1"/>
</dbReference>
<comment type="function">
    <text evidence="7">Involved in the targeting and/or fusion of transport vesicles to their target membrane.</text>
</comment>
<dbReference type="SMART" id="SM01270">
    <property type="entry name" value="Longin"/>
    <property type="match status" value="1"/>
</dbReference>
<dbReference type="InterPro" id="IPR051097">
    <property type="entry name" value="Synaptobrevin-like_transport"/>
</dbReference>
<dbReference type="PRINTS" id="PR00219">
    <property type="entry name" value="SYNAPTOBREVN"/>
</dbReference>
<accession>A0A3B6FKZ4</accession>
<proteinExistence type="inferred from homology"/>
<evidence type="ECO:0008006" key="13">
    <source>
        <dbReference type="Google" id="ProtNLM"/>
    </source>
</evidence>
<evidence type="ECO:0000256" key="5">
    <source>
        <dbReference type="ARBA" id="ARBA00022989"/>
    </source>
</evidence>
<dbReference type="PROSITE" id="PS50859">
    <property type="entry name" value="LONGIN"/>
    <property type="match status" value="1"/>
</dbReference>
<evidence type="ECO:0000259" key="11">
    <source>
        <dbReference type="PROSITE" id="PS50892"/>
    </source>
</evidence>